<proteinExistence type="predicted"/>
<dbReference type="STRING" id="31958.SD37_41460"/>
<feature type="binding site" evidence="4">
    <location>
        <position position="91"/>
    </location>
    <ligand>
        <name>substrate</name>
    </ligand>
</feature>
<dbReference type="SUPFAM" id="SSF51621">
    <property type="entry name" value="Phosphoenolpyruvate/pyruvate domain"/>
    <property type="match status" value="1"/>
</dbReference>
<evidence type="ECO:0000256" key="1">
    <source>
        <dbReference type="ARBA" id="ARBA00001946"/>
    </source>
</evidence>
<name>A0A193C9X0_AMYOR</name>
<gene>
    <name evidence="7" type="ORF">SD37_41460</name>
</gene>
<dbReference type="KEGG" id="aori:SD37_41460"/>
<accession>A0A193C9X0</accession>
<organism evidence="7 8">
    <name type="scientific">Amycolatopsis orientalis</name>
    <name type="common">Nocardia orientalis</name>
    <dbReference type="NCBI Taxonomy" id="31958"/>
    <lineage>
        <taxon>Bacteria</taxon>
        <taxon>Bacillati</taxon>
        <taxon>Actinomycetota</taxon>
        <taxon>Actinomycetes</taxon>
        <taxon>Pseudonocardiales</taxon>
        <taxon>Pseudonocardiaceae</taxon>
        <taxon>Amycolatopsis</taxon>
    </lineage>
</organism>
<protein>
    <submittedName>
        <fullName evidence="7">Aldolase</fullName>
    </submittedName>
</protein>
<dbReference type="PIRSF" id="PIRSF015582">
    <property type="entry name" value="Cit_lyase_B"/>
    <property type="match status" value="1"/>
</dbReference>
<reference evidence="7 8" key="1">
    <citation type="journal article" date="2015" name="Genome Announc.">
        <title>Draft Genome Sequence of Norvancomycin-Producing Strain Amycolatopsis orientalis CPCC200066.</title>
        <authorList>
            <person name="Lei X."/>
            <person name="Yuan F."/>
            <person name="Shi Y."/>
            <person name="Li X."/>
            <person name="Wang L."/>
            <person name="Hong B."/>
        </authorList>
    </citation>
    <scope>NUCLEOTIDE SEQUENCE [LARGE SCALE GENOMIC DNA]</scope>
    <source>
        <strain evidence="7 8">B-37</strain>
    </source>
</reference>
<feature type="binding site" evidence="5">
    <location>
        <position position="156"/>
    </location>
    <ligand>
        <name>Mg(2+)</name>
        <dbReference type="ChEBI" id="CHEBI:18420"/>
    </ligand>
</feature>
<dbReference type="InterPro" id="IPR011206">
    <property type="entry name" value="Citrate_lyase_beta/mcl1/mcl2"/>
</dbReference>
<evidence type="ECO:0000313" key="7">
    <source>
        <dbReference type="EMBL" id="ANN21411.1"/>
    </source>
</evidence>
<keyword evidence="3 5" id="KW-0460">Magnesium</keyword>
<dbReference type="Pfam" id="PF03328">
    <property type="entry name" value="HpcH_HpaI"/>
    <property type="match status" value="1"/>
</dbReference>
<dbReference type="eggNOG" id="COG2301">
    <property type="taxonomic scope" value="Bacteria"/>
</dbReference>
<feature type="binding site" evidence="4">
    <location>
        <position position="156"/>
    </location>
    <ligand>
        <name>substrate</name>
    </ligand>
</feature>
<dbReference type="PANTHER" id="PTHR32308:SF10">
    <property type="entry name" value="CITRATE LYASE SUBUNIT BETA"/>
    <property type="match status" value="1"/>
</dbReference>
<evidence type="ECO:0000256" key="5">
    <source>
        <dbReference type="PIRSR" id="PIRSR015582-2"/>
    </source>
</evidence>
<evidence type="ECO:0000256" key="2">
    <source>
        <dbReference type="ARBA" id="ARBA00022723"/>
    </source>
</evidence>
<comment type="cofactor">
    <cofactor evidence="1">
        <name>Mg(2+)</name>
        <dbReference type="ChEBI" id="CHEBI:18420"/>
    </cofactor>
</comment>
<evidence type="ECO:0000313" key="8">
    <source>
        <dbReference type="Proteomes" id="UP000093695"/>
    </source>
</evidence>
<sequence>MRSPKDFFAPLAVGAPEPLRQIPVPPSRMIHFFDPSNEKMAAKVPDLAKKVDVLLGNLEDAVRADRKEAARNGLVSIAKANDFGKTQLWTRVNSLDSPWVLDDLITLVTEIGAKLDVIMVPKVEGAQDIHYVDRLLAQLEARAGLTKPLLVHAILETASGVANVEEIAGASPRMQGISLGPADLAASRRMKTTRVGGGHPGYLVRTDPTGEDLNEGRTTYQQDLWHYTVARMVDACAANGILPYYGPFGDIRDVVACEDQFRNAFLLGCVGAWSLHPVQIDIAKKVFSPSPEDVAWARRVIAAMGDGTGAVMIDGKMQDDASVKQCRVVAELADALAADDPELAAAYDAASKETSA</sequence>
<dbReference type="EMBL" id="CP016174">
    <property type="protein sequence ID" value="ANN21411.1"/>
    <property type="molecule type" value="Genomic_DNA"/>
</dbReference>
<dbReference type="GO" id="GO:0000287">
    <property type="term" value="F:magnesium ion binding"/>
    <property type="evidence" value="ECO:0007669"/>
    <property type="project" value="TreeGrafter"/>
</dbReference>
<dbReference type="PANTHER" id="PTHR32308">
    <property type="entry name" value="LYASE BETA SUBUNIT, PUTATIVE (AFU_ORTHOLOGUE AFUA_4G13030)-RELATED"/>
    <property type="match status" value="1"/>
</dbReference>
<keyword evidence="2 5" id="KW-0479">Metal-binding</keyword>
<feature type="domain" description="HpcH/HpaI aldolase/citrate lyase" evidence="6">
    <location>
        <begin position="29"/>
        <end position="194"/>
    </location>
</feature>
<evidence type="ECO:0000259" key="6">
    <source>
        <dbReference type="Pfam" id="PF03328"/>
    </source>
</evidence>
<feature type="binding site" evidence="5">
    <location>
        <position position="183"/>
    </location>
    <ligand>
        <name>Mg(2+)</name>
        <dbReference type="ChEBI" id="CHEBI:18420"/>
    </ligand>
</feature>
<dbReference type="InterPro" id="IPR005000">
    <property type="entry name" value="Aldolase/citrate-lyase_domain"/>
</dbReference>
<evidence type="ECO:0000256" key="3">
    <source>
        <dbReference type="ARBA" id="ARBA00022842"/>
    </source>
</evidence>
<dbReference type="InterPro" id="IPR040442">
    <property type="entry name" value="Pyrv_kinase-like_dom_sf"/>
</dbReference>
<keyword evidence="8" id="KW-1185">Reference proteome</keyword>
<dbReference type="GO" id="GO:0006107">
    <property type="term" value="P:oxaloacetate metabolic process"/>
    <property type="evidence" value="ECO:0007669"/>
    <property type="project" value="TreeGrafter"/>
</dbReference>
<dbReference type="InterPro" id="IPR015813">
    <property type="entry name" value="Pyrv/PenolPyrv_kinase-like_dom"/>
</dbReference>
<dbReference type="AlphaFoldDB" id="A0A193C9X0"/>
<evidence type="ECO:0000256" key="4">
    <source>
        <dbReference type="PIRSR" id="PIRSR015582-1"/>
    </source>
</evidence>
<dbReference type="Gene3D" id="3.20.20.60">
    <property type="entry name" value="Phosphoenolpyruvate-binding domains"/>
    <property type="match status" value="1"/>
</dbReference>
<dbReference type="Proteomes" id="UP000093695">
    <property type="component" value="Chromosome"/>
</dbReference>
<dbReference type="GO" id="GO:0003824">
    <property type="term" value="F:catalytic activity"/>
    <property type="evidence" value="ECO:0007669"/>
    <property type="project" value="InterPro"/>
</dbReference>
<dbReference type="RefSeq" id="WP_044849566.1">
    <property type="nucleotide sequence ID" value="NZ_CP016174.1"/>
</dbReference>